<dbReference type="Pfam" id="PF03763">
    <property type="entry name" value="Remorin_C"/>
    <property type="match status" value="1"/>
</dbReference>
<proteinExistence type="inferred from homology"/>
<dbReference type="PANTHER" id="PTHR31471:SF87">
    <property type="entry name" value="REMORIN 4.2"/>
    <property type="match status" value="1"/>
</dbReference>
<evidence type="ECO:0000256" key="1">
    <source>
        <dbReference type="ARBA" id="ARBA00005711"/>
    </source>
</evidence>
<dbReference type="InterPro" id="IPR005516">
    <property type="entry name" value="Remorin_C"/>
</dbReference>
<feature type="compositionally biased region" description="Low complexity" evidence="2">
    <location>
        <begin position="54"/>
        <end position="63"/>
    </location>
</feature>
<organism evidence="4">
    <name type="scientific">Glycine soja</name>
    <name type="common">Wild soybean</name>
    <dbReference type="NCBI Taxonomy" id="3848"/>
    <lineage>
        <taxon>Eukaryota</taxon>
        <taxon>Viridiplantae</taxon>
        <taxon>Streptophyta</taxon>
        <taxon>Embryophyta</taxon>
        <taxon>Tracheophyta</taxon>
        <taxon>Spermatophyta</taxon>
        <taxon>Magnoliopsida</taxon>
        <taxon>eudicotyledons</taxon>
        <taxon>Gunneridae</taxon>
        <taxon>Pentapetalae</taxon>
        <taxon>rosids</taxon>
        <taxon>fabids</taxon>
        <taxon>Fabales</taxon>
        <taxon>Fabaceae</taxon>
        <taxon>Papilionoideae</taxon>
        <taxon>50 kb inversion clade</taxon>
        <taxon>NPAAA clade</taxon>
        <taxon>indigoferoid/millettioid clade</taxon>
        <taxon>Phaseoleae</taxon>
        <taxon>Glycine</taxon>
        <taxon>Glycine subgen. Soja</taxon>
    </lineage>
</organism>
<evidence type="ECO:0000313" key="4">
    <source>
        <dbReference type="EMBL" id="KHN05969.1"/>
    </source>
</evidence>
<gene>
    <name evidence="4" type="ORF">glysoja_032357</name>
</gene>
<feature type="compositionally biased region" description="Gly residues" evidence="2">
    <location>
        <begin position="169"/>
        <end position="179"/>
    </location>
</feature>
<feature type="compositionally biased region" description="Polar residues" evidence="2">
    <location>
        <begin position="1"/>
        <end position="12"/>
    </location>
</feature>
<feature type="region of interest" description="Disordered" evidence="2">
    <location>
        <begin position="1"/>
        <end position="63"/>
    </location>
</feature>
<evidence type="ECO:0000259" key="3">
    <source>
        <dbReference type="Pfam" id="PF03763"/>
    </source>
</evidence>
<protein>
    <submittedName>
        <fullName evidence="4">Remorin</fullName>
    </submittedName>
</protein>
<accession>A0A0B2PEN4</accession>
<dbReference type="Proteomes" id="UP000053555">
    <property type="component" value="Unassembled WGS sequence"/>
</dbReference>
<sequence>MLNDQTPSTSHGTEQHHNESAENEPQIREIYALTPPPRREPNFETHTHSHSHDSSSVSIEGGSSENFSMSREFSALVLAGSSIENNITTPSQMSLNTMHGNEEGVNSYTNSNNNYNNNNNINNNSYNNLGRIGEDEMLMMEETNPLAIVANINPPRGLEAVSSSSPPRRGGGTSSGSGGALNEVTVQRVRKEEVEAKISAWQNAKVAKINNRFKREDAVINGWENEQVQKASSWMKKVERKLEEKRARALEKMQNDVAKAHRKAEERRASAEAKRGTKVARVLEIANLMRAVGRAPTKRSFF</sequence>
<evidence type="ECO:0000256" key="2">
    <source>
        <dbReference type="SAM" id="MobiDB-lite"/>
    </source>
</evidence>
<feature type="domain" description="Remorin C-terminal" evidence="3">
    <location>
        <begin position="192"/>
        <end position="298"/>
    </location>
</feature>
<dbReference type="AlphaFoldDB" id="A0A0B2PEN4"/>
<feature type="compositionally biased region" description="Basic and acidic residues" evidence="2">
    <location>
        <begin position="263"/>
        <end position="273"/>
    </location>
</feature>
<reference evidence="4" key="1">
    <citation type="submission" date="2014-07" db="EMBL/GenBank/DDBJ databases">
        <title>Identification of a novel salt tolerance gene in wild soybean by whole-genome sequencing.</title>
        <authorList>
            <person name="Lam H.-M."/>
            <person name="Qi X."/>
            <person name="Li M.-W."/>
            <person name="Liu X."/>
            <person name="Xie M."/>
            <person name="Ni M."/>
            <person name="Xu X."/>
        </authorList>
    </citation>
    <scope>NUCLEOTIDE SEQUENCE [LARGE SCALE GENOMIC DNA]</scope>
    <source>
        <tissue evidence="4">Root</tissue>
    </source>
</reference>
<comment type="similarity">
    <text evidence="1">Belongs to the remorin family.</text>
</comment>
<feature type="compositionally biased region" description="Basic and acidic residues" evidence="2">
    <location>
        <begin position="37"/>
        <end position="53"/>
    </location>
</feature>
<dbReference type="PANTHER" id="PTHR31471">
    <property type="entry name" value="OS02G0116800 PROTEIN"/>
    <property type="match status" value="1"/>
</dbReference>
<feature type="region of interest" description="Disordered" evidence="2">
    <location>
        <begin position="157"/>
        <end position="181"/>
    </location>
</feature>
<name>A0A0B2PEN4_GLYSO</name>
<dbReference type="EMBL" id="KN667906">
    <property type="protein sequence ID" value="KHN05969.1"/>
    <property type="molecule type" value="Genomic_DNA"/>
</dbReference>
<feature type="region of interest" description="Disordered" evidence="2">
    <location>
        <begin position="254"/>
        <end position="273"/>
    </location>
</feature>